<dbReference type="EMBL" id="MFJD01000004">
    <property type="protein sequence ID" value="OGG04331.1"/>
    <property type="molecule type" value="Genomic_DNA"/>
</dbReference>
<dbReference type="InterPro" id="IPR012902">
    <property type="entry name" value="N_methyl_site"/>
</dbReference>
<organism evidence="1 2">
    <name type="scientific">Candidatus Gottesmanbacteria bacterium RBG_16_52_11</name>
    <dbReference type="NCBI Taxonomy" id="1798374"/>
    <lineage>
        <taxon>Bacteria</taxon>
        <taxon>Candidatus Gottesmaniibacteriota</taxon>
    </lineage>
</organism>
<evidence type="ECO:0000313" key="1">
    <source>
        <dbReference type="EMBL" id="OGG04331.1"/>
    </source>
</evidence>
<dbReference type="Gene3D" id="3.30.700.10">
    <property type="entry name" value="Glycoprotein, Type 4 Pilin"/>
    <property type="match status" value="1"/>
</dbReference>
<comment type="caution">
    <text evidence="1">The sequence shown here is derived from an EMBL/GenBank/DDBJ whole genome shotgun (WGS) entry which is preliminary data.</text>
</comment>
<dbReference type="Proteomes" id="UP000178448">
    <property type="component" value="Unassembled WGS sequence"/>
</dbReference>
<dbReference type="InterPro" id="IPR045584">
    <property type="entry name" value="Pilin-like"/>
</dbReference>
<gene>
    <name evidence="1" type="ORF">A2Z33_04255</name>
</gene>
<accession>A0A1F5YVW3</accession>
<dbReference type="AlphaFoldDB" id="A0A1F5YVW3"/>
<evidence type="ECO:0008006" key="3">
    <source>
        <dbReference type="Google" id="ProtNLM"/>
    </source>
</evidence>
<dbReference type="NCBIfam" id="TIGR02532">
    <property type="entry name" value="IV_pilin_GFxxxE"/>
    <property type="match status" value="1"/>
</dbReference>
<protein>
    <recommendedName>
        <fullName evidence="3">Type II secretion system protein GspG C-terminal domain-containing protein</fullName>
    </recommendedName>
</protein>
<dbReference type="SUPFAM" id="SSF54523">
    <property type="entry name" value="Pili subunits"/>
    <property type="match status" value="1"/>
</dbReference>
<name>A0A1F5YVW3_9BACT</name>
<dbReference type="STRING" id="1798374.A2Z33_04255"/>
<proteinExistence type="predicted"/>
<sequence>MRRKLNLSRQSSGMSFMELLIVIAMMALAFSFAYTNWKGQLQKGFDAKRKGNLNRIQAVLEHYANDNGCYPPAAAMTCGTTIFAAYNMPNLLCDPESKAAYLYEQVDPADPCKGYRLYATVKIWRDNDVERLGCNDPAQGCCSSGGAGYNYGVSAGAKVNQCP</sequence>
<reference evidence="1 2" key="1">
    <citation type="journal article" date="2016" name="Nat. Commun.">
        <title>Thousands of microbial genomes shed light on interconnected biogeochemical processes in an aquifer system.</title>
        <authorList>
            <person name="Anantharaman K."/>
            <person name="Brown C.T."/>
            <person name="Hug L.A."/>
            <person name="Sharon I."/>
            <person name="Castelle C.J."/>
            <person name="Probst A.J."/>
            <person name="Thomas B.C."/>
            <person name="Singh A."/>
            <person name="Wilkins M.J."/>
            <person name="Karaoz U."/>
            <person name="Brodie E.L."/>
            <person name="Williams K.H."/>
            <person name="Hubbard S.S."/>
            <person name="Banfield J.F."/>
        </authorList>
    </citation>
    <scope>NUCLEOTIDE SEQUENCE [LARGE SCALE GENOMIC DNA]</scope>
</reference>
<evidence type="ECO:0000313" key="2">
    <source>
        <dbReference type="Proteomes" id="UP000178448"/>
    </source>
</evidence>